<sequence length="470" mass="55389">MGRPRKNFNESLEASDDRIDVRKEDYVFCDKQDDVSPYFVGQVKEIFRDREAVFLRLDPMFRREDLPRQTFVNFEASLRRKICPPRGKTADDELKFYGLPKDAKKHSAQDIEVLRHHELITGRTQVDVDSRFVRGKCRVRPLGDFDTTAEFLANEDLFFRNSAVEYDELSQRLQDPSNPPHVINVGPDHQVHISDWDPELAVHRPSDEEYPDRDECVWNNPVVDLAKLAKFRGRINHLFPSNTPIPRRINIAISTQLLDVNNSENGNHEVMFEPYDFVTIAAHDFLHRHNYNFDRAWKAILESARRGRSFLVDPIEKCQFVQWSLHDVELMVNGLRENYAKDFVKIREKYLPLKKLSQVIEFYHQFKTTAYYKGYKNELVKRKQRYDNIHIGFSLQKKNDRDMLQAYRQEGRSGVLHLPPTPFQDMAPPRRILLLLLLLLDPLEEARYRICADEYQESAPRIDRQEKDGT</sequence>
<keyword evidence="10" id="KW-1185">Reference proteome</keyword>
<evidence type="ECO:0000313" key="9">
    <source>
        <dbReference type="EMBL" id="TKR61107.1"/>
    </source>
</evidence>
<evidence type="ECO:0000256" key="5">
    <source>
        <dbReference type="ARBA" id="ARBA00023125"/>
    </source>
</evidence>
<feature type="domain" description="ELM2" evidence="8">
    <location>
        <begin position="181"/>
        <end position="304"/>
    </location>
</feature>
<keyword evidence="3" id="KW-0863">Zinc-finger</keyword>
<dbReference type="GO" id="GO:0000122">
    <property type="term" value="P:negative regulation of transcription by RNA polymerase II"/>
    <property type="evidence" value="ECO:0007669"/>
    <property type="project" value="TreeGrafter"/>
</dbReference>
<dbReference type="InterPro" id="IPR000949">
    <property type="entry name" value="ELM2_dom"/>
</dbReference>
<dbReference type="FunFam" id="1.10.10.60:FF:000012">
    <property type="entry name" value="Metastasis-associated 1 family, member 3"/>
    <property type="match status" value="1"/>
</dbReference>
<keyword evidence="1" id="KW-0678">Repressor</keyword>
<evidence type="ECO:0000259" key="8">
    <source>
        <dbReference type="PROSITE" id="PS51156"/>
    </source>
</evidence>
<accession>A0A4U5LXZ7</accession>
<evidence type="ECO:0000256" key="3">
    <source>
        <dbReference type="ARBA" id="ARBA00022771"/>
    </source>
</evidence>
<dbReference type="GO" id="GO:0008270">
    <property type="term" value="F:zinc ion binding"/>
    <property type="evidence" value="ECO:0007669"/>
    <property type="project" value="UniProtKB-KW"/>
</dbReference>
<organism evidence="9 10">
    <name type="scientific">Steinernema carpocapsae</name>
    <name type="common">Entomopathogenic nematode</name>
    <dbReference type="NCBI Taxonomy" id="34508"/>
    <lineage>
        <taxon>Eukaryota</taxon>
        <taxon>Metazoa</taxon>
        <taxon>Ecdysozoa</taxon>
        <taxon>Nematoda</taxon>
        <taxon>Chromadorea</taxon>
        <taxon>Rhabditida</taxon>
        <taxon>Tylenchina</taxon>
        <taxon>Panagrolaimomorpha</taxon>
        <taxon>Strongyloidoidea</taxon>
        <taxon>Steinernematidae</taxon>
        <taxon>Steinernema</taxon>
    </lineage>
</organism>
<dbReference type="PANTHER" id="PTHR10865">
    <property type="entry name" value="METASTASIS-ASSOCIATED PROTEIN AND MESODERM INDUCTION EARLY RESPONSE PROTEIN"/>
    <property type="match status" value="1"/>
</dbReference>
<dbReference type="Proteomes" id="UP000298663">
    <property type="component" value="Unassembled WGS sequence"/>
</dbReference>
<proteinExistence type="predicted"/>
<dbReference type="OrthoDB" id="2193595at2759"/>
<dbReference type="GO" id="GO:0003682">
    <property type="term" value="F:chromatin binding"/>
    <property type="evidence" value="ECO:0007669"/>
    <property type="project" value="InterPro"/>
</dbReference>
<evidence type="ECO:0000259" key="7">
    <source>
        <dbReference type="PROSITE" id="PS51038"/>
    </source>
</evidence>
<dbReference type="PROSITE" id="PS51038">
    <property type="entry name" value="BAH"/>
    <property type="match status" value="1"/>
</dbReference>
<keyword evidence="6" id="KW-0539">Nucleus</keyword>
<keyword evidence="5" id="KW-0238">DNA-binding</keyword>
<evidence type="ECO:0000256" key="1">
    <source>
        <dbReference type="ARBA" id="ARBA00022491"/>
    </source>
</evidence>
<evidence type="ECO:0000256" key="6">
    <source>
        <dbReference type="ARBA" id="ARBA00023242"/>
    </source>
</evidence>
<evidence type="ECO:0000313" key="10">
    <source>
        <dbReference type="Proteomes" id="UP000298663"/>
    </source>
</evidence>
<keyword evidence="2" id="KW-0479">Metal-binding</keyword>
<dbReference type="GO" id="GO:0042826">
    <property type="term" value="F:histone deacetylase binding"/>
    <property type="evidence" value="ECO:0007669"/>
    <property type="project" value="TreeGrafter"/>
</dbReference>
<feature type="domain" description="BAH" evidence="7">
    <location>
        <begin position="19"/>
        <end position="175"/>
    </location>
</feature>
<gene>
    <name evidence="9" type="ORF">L596_028261</name>
</gene>
<comment type="caution">
    <text evidence="9">The sequence shown here is derived from an EMBL/GenBank/DDBJ whole genome shotgun (WGS) entry which is preliminary data.</text>
</comment>
<evidence type="ECO:0000256" key="4">
    <source>
        <dbReference type="ARBA" id="ARBA00022833"/>
    </source>
</evidence>
<reference evidence="9 10" key="1">
    <citation type="journal article" date="2015" name="Genome Biol.">
        <title>Comparative genomics of Steinernema reveals deeply conserved gene regulatory networks.</title>
        <authorList>
            <person name="Dillman A.R."/>
            <person name="Macchietto M."/>
            <person name="Porter C.F."/>
            <person name="Rogers A."/>
            <person name="Williams B."/>
            <person name="Antoshechkin I."/>
            <person name="Lee M.M."/>
            <person name="Goodwin Z."/>
            <person name="Lu X."/>
            <person name="Lewis E.E."/>
            <person name="Goodrich-Blair H."/>
            <person name="Stock S.P."/>
            <person name="Adams B.J."/>
            <person name="Sternberg P.W."/>
            <person name="Mortazavi A."/>
        </authorList>
    </citation>
    <scope>NUCLEOTIDE SEQUENCE [LARGE SCALE GENOMIC DNA]</scope>
    <source>
        <strain evidence="9 10">ALL</strain>
    </source>
</reference>
<dbReference type="Gene3D" id="4.10.1240.50">
    <property type="match status" value="1"/>
</dbReference>
<dbReference type="Gene3D" id="2.30.30.490">
    <property type="match status" value="1"/>
</dbReference>
<evidence type="ECO:0008006" key="11">
    <source>
        <dbReference type="Google" id="ProtNLM"/>
    </source>
</evidence>
<dbReference type="InterPro" id="IPR043151">
    <property type="entry name" value="BAH_sf"/>
</dbReference>
<dbReference type="PROSITE" id="PS51156">
    <property type="entry name" value="ELM2"/>
    <property type="match status" value="1"/>
</dbReference>
<evidence type="ECO:0000256" key="2">
    <source>
        <dbReference type="ARBA" id="ARBA00022723"/>
    </source>
</evidence>
<dbReference type="GO" id="GO:0003714">
    <property type="term" value="F:transcription corepressor activity"/>
    <property type="evidence" value="ECO:0007669"/>
    <property type="project" value="TreeGrafter"/>
</dbReference>
<reference evidence="9 10" key="2">
    <citation type="journal article" date="2019" name="G3 (Bethesda)">
        <title>Hybrid Assembly of the Genome of the Entomopathogenic Nematode Steinernema carpocapsae Identifies the X-Chromosome.</title>
        <authorList>
            <person name="Serra L."/>
            <person name="Macchietto M."/>
            <person name="Macias-Munoz A."/>
            <person name="McGill C.J."/>
            <person name="Rodriguez I.M."/>
            <person name="Rodriguez B."/>
            <person name="Murad R."/>
            <person name="Mortazavi A."/>
        </authorList>
    </citation>
    <scope>NUCLEOTIDE SEQUENCE [LARGE SCALE GENOMIC DNA]</scope>
    <source>
        <strain evidence="9 10">ALL</strain>
    </source>
</reference>
<dbReference type="GO" id="GO:0003713">
    <property type="term" value="F:transcription coactivator activity"/>
    <property type="evidence" value="ECO:0007669"/>
    <property type="project" value="TreeGrafter"/>
</dbReference>
<dbReference type="InterPro" id="IPR040138">
    <property type="entry name" value="MIER/MTA"/>
</dbReference>
<dbReference type="InterPro" id="IPR001025">
    <property type="entry name" value="BAH_dom"/>
</dbReference>
<dbReference type="AlphaFoldDB" id="A0A4U5LXZ7"/>
<dbReference type="PANTHER" id="PTHR10865:SF29">
    <property type="entry name" value="METASTASIS ASSOCIATED 1-LIKE, ISOFORM D"/>
    <property type="match status" value="1"/>
</dbReference>
<dbReference type="GO" id="GO:0016581">
    <property type="term" value="C:NuRD complex"/>
    <property type="evidence" value="ECO:0007669"/>
    <property type="project" value="TreeGrafter"/>
</dbReference>
<protein>
    <recommendedName>
        <fullName evidence="11">ELM2 domain-containing protein</fullName>
    </recommendedName>
</protein>
<name>A0A4U5LXZ7_STECR</name>
<dbReference type="EMBL" id="AZBU02000011">
    <property type="protein sequence ID" value="TKR61107.1"/>
    <property type="molecule type" value="Genomic_DNA"/>
</dbReference>
<keyword evidence="4" id="KW-0862">Zinc</keyword>
<dbReference type="GO" id="GO:0003677">
    <property type="term" value="F:DNA binding"/>
    <property type="evidence" value="ECO:0007669"/>
    <property type="project" value="UniProtKB-KW"/>
</dbReference>
<dbReference type="Gene3D" id="1.10.10.60">
    <property type="entry name" value="Homeodomain-like"/>
    <property type="match status" value="1"/>
</dbReference>